<sequence length="127" mass="14167">MPGLDGVQGYWFQQFMACHERIAEPLNGLLHGEETPDWLTCGNTELVQRDTRKGTAVDDFKPIFCLLVLWKLLTGILADELYCQLDMEAQKDTPILGAQYGSRYRIPCLAVSDLASNGIGTAMIPLY</sequence>
<dbReference type="PANTHER" id="PTHR35450">
    <property type="entry name" value="REVERSE TRANSCRIPTASE DOMAIN-CONTAINING PROTEIN"/>
    <property type="match status" value="1"/>
</dbReference>
<dbReference type="PANTHER" id="PTHR35450:SF2">
    <property type="entry name" value="REVERSE TRANSCRIPTASE DOMAIN-CONTAINING PROTEIN"/>
    <property type="match status" value="1"/>
</dbReference>
<dbReference type="AlphaFoldDB" id="A0A1X7VW88"/>
<reference evidence="1" key="1">
    <citation type="submission" date="2017-05" db="UniProtKB">
        <authorList>
            <consortium name="EnsemblMetazoa"/>
        </authorList>
    </citation>
    <scope>IDENTIFICATION</scope>
</reference>
<organism evidence="1">
    <name type="scientific">Amphimedon queenslandica</name>
    <name type="common">Sponge</name>
    <dbReference type="NCBI Taxonomy" id="400682"/>
    <lineage>
        <taxon>Eukaryota</taxon>
        <taxon>Metazoa</taxon>
        <taxon>Porifera</taxon>
        <taxon>Demospongiae</taxon>
        <taxon>Heteroscleromorpha</taxon>
        <taxon>Haplosclerida</taxon>
        <taxon>Niphatidae</taxon>
        <taxon>Amphimedon</taxon>
    </lineage>
</organism>
<accession>A0A1X7VW88</accession>
<dbReference type="EnsemblMetazoa" id="Aqu2.1.44383_001">
    <property type="protein sequence ID" value="Aqu2.1.44383_001"/>
    <property type="gene ID" value="Aqu2.1.44383"/>
</dbReference>
<evidence type="ECO:0000313" key="1">
    <source>
        <dbReference type="EnsemblMetazoa" id="Aqu2.1.44383_001"/>
    </source>
</evidence>
<dbReference type="InParanoid" id="A0A1X7VW88"/>
<protein>
    <submittedName>
        <fullName evidence="1">Uncharacterized protein</fullName>
    </submittedName>
</protein>
<proteinExistence type="predicted"/>
<name>A0A1X7VW88_AMPQE</name>